<proteinExistence type="inferred from homology"/>
<evidence type="ECO:0000313" key="6">
    <source>
        <dbReference type="Proteomes" id="UP000759131"/>
    </source>
</evidence>
<comment type="similarity">
    <text evidence="2">Belongs to the macin family.</text>
</comment>
<evidence type="ECO:0000256" key="3">
    <source>
        <dbReference type="ARBA" id="ARBA00022525"/>
    </source>
</evidence>
<dbReference type="OrthoDB" id="9988549at2759"/>
<reference evidence="5" key="1">
    <citation type="submission" date="2020-11" db="EMBL/GenBank/DDBJ databases">
        <authorList>
            <person name="Tran Van P."/>
        </authorList>
    </citation>
    <scope>NUCLEOTIDE SEQUENCE</scope>
</reference>
<dbReference type="GO" id="GO:0006952">
    <property type="term" value="P:defense response"/>
    <property type="evidence" value="ECO:0007669"/>
    <property type="project" value="InterPro"/>
</dbReference>
<organism evidence="5">
    <name type="scientific">Medioppia subpectinata</name>
    <dbReference type="NCBI Taxonomy" id="1979941"/>
    <lineage>
        <taxon>Eukaryota</taxon>
        <taxon>Metazoa</taxon>
        <taxon>Ecdysozoa</taxon>
        <taxon>Arthropoda</taxon>
        <taxon>Chelicerata</taxon>
        <taxon>Arachnida</taxon>
        <taxon>Acari</taxon>
        <taxon>Acariformes</taxon>
        <taxon>Sarcoptiformes</taxon>
        <taxon>Oribatida</taxon>
        <taxon>Brachypylina</taxon>
        <taxon>Oppioidea</taxon>
        <taxon>Oppiidae</taxon>
        <taxon>Medioppia</taxon>
    </lineage>
</organism>
<keyword evidence="3" id="KW-0964">Secreted</keyword>
<evidence type="ECO:0000256" key="4">
    <source>
        <dbReference type="ARBA" id="ARBA00023157"/>
    </source>
</evidence>
<gene>
    <name evidence="5" type="ORF">OSB1V03_LOCUS12686</name>
</gene>
<dbReference type="EMBL" id="OC865336">
    <property type="protein sequence ID" value="CAD7632281.1"/>
    <property type="molecule type" value="Genomic_DNA"/>
</dbReference>
<dbReference type="Gene3D" id="3.30.30.100">
    <property type="match status" value="1"/>
</dbReference>
<dbReference type="Proteomes" id="UP000759131">
    <property type="component" value="Unassembled WGS sequence"/>
</dbReference>
<comment type="subcellular location">
    <subcellularLocation>
        <location evidence="1">Secreted</location>
    </subcellularLocation>
</comment>
<keyword evidence="4" id="KW-1015">Disulfide bond</keyword>
<sequence>MVMLTTMVAMSSSTCWDDWSRCTGWSSAFGGILWQKCNQRCVCLGYSSGACVEAPTTCAGLRSGTMVSQCQCRGKKGNPPSSGCGL</sequence>
<dbReference type="Pfam" id="PF14865">
    <property type="entry name" value="Macin"/>
    <property type="match status" value="1"/>
</dbReference>
<dbReference type="InterPro" id="IPR038456">
    <property type="entry name" value="Macin_sf"/>
</dbReference>
<protein>
    <recommendedName>
        <fullName evidence="7">Theromacin</fullName>
    </recommendedName>
</protein>
<dbReference type="AlphaFoldDB" id="A0A7R9L028"/>
<name>A0A7R9L028_9ACAR</name>
<evidence type="ECO:0008006" key="7">
    <source>
        <dbReference type="Google" id="ProtNLM"/>
    </source>
</evidence>
<evidence type="ECO:0000313" key="5">
    <source>
        <dbReference type="EMBL" id="CAD7632281.1"/>
    </source>
</evidence>
<accession>A0A7R9L028</accession>
<evidence type="ECO:0000256" key="2">
    <source>
        <dbReference type="ARBA" id="ARBA00010366"/>
    </source>
</evidence>
<evidence type="ECO:0000256" key="1">
    <source>
        <dbReference type="ARBA" id="ARBA00004613"/>
    </source>
</evidence>
<dbReference type="GO" id="GO:0005576">
    <property type="term" value="C:extracellular region"/>
    <property type="evidence" value="ECO:0007669"/>
    <property type="project" value="UniProtKB-SubCell"/>
</dbReference>
<dbReference type="InterPro" id="IPR029230">
    <property type="entry name" value="Macin"/>
</dbReference>
<dbReference type="EMBL" id="CAJPIZ010010761">
    <property type="protein sequence ID" value="CAG2112711.1"/>
    <property type="molecule type" value="Genomic_DNA"/>
</dbReference>
<keyword evidence="6" id="KW-1185">Reference proteome</keyword>